<reference evidence="1 2" key="1">
    <citation type="submission" date="2016-01" db="EMBL/GenBank/DDBJ databases">
        <authorList>
            <person name="Oliw E.H."/>
        </authorList>
    </citation>
    <scope>NUCLEOTIDE SEQUENCE [LARGE SCALE GENOMIC DNA]</scope>
    <source>
        <strain evidence="1">LMG 22029</strain>
    </source>
</reference>
<name>A0A158GH84_CABSO</name>
<gene>
    <name evidence="1" type="ORF">AWB64_02787</name>
</gene>
<evidence type="ECO:0000313" key="2">
    <source>
        <dbReference type="Proteomes" id="UP000054893"/>
    </source>
</evidence>
<accession>A0A158GH84</accession>
<dbReference type="AlphaFoldDB" id="A0A158GH84"/>
<keyword evidence="1" id="KW-0449">Lipoprotein</keyword>
<protein>
    <submittedName>
        <fullName evidence="1">Lipoprotein</fullName>
    </submittedName>
</protein>
<evidence type="ECO:0000313" key="1">
    <source>
        <dbReference type="EMBL" id="SAL31201.1"/>
    </source>
</evidence>
<organism evidence="1 2">
    <name type="scientific">Caballeronia sordidicola</name>
    <name type="common">Burkholderia sordidicola</name>
    <dbReference type="NCBI Taxonomy" id="196367"/>
    <lineage>
        <taxon>Bacteria</taxon>
        <taxon>Pseudomonadati</taxon>
        <taxon>Pseudomonadota</taxon>
        <taxon>Betaproteobacteria</taxon>
        <taxon>Burkholderiales</taxon>
        <taxon>Burkholderiaceae</taxon>
        <taxon>Caballeronia</taxon>
    </lineage>
</organism>
<proteinExistence type="predicted"/>
<dbReference type="Proteomes" id="UP000054893">
    <property type="component" value="Unassembled WGS sequence"/>
</dbReference>
<sequence length="129" mass="13982">MKGSRVQLATPLSFLCFFLRVVFRMVGLLPTALHSIAIRWRFGGDSVAIPDIVYSSCFVFKSTKTISGPSMPRFAVLFACSVFLSACADPTPHRVIPQDPPDYKGVPTDTTPPVMIIAPATSGQPARPQ</sequence>
<dbReference type="EMBL" id="FCOC02000007">
    <property type="protein sequence ID" value="SAL31201.1"/>
    <property type="molecule type" value="Genomic_DNA"/>
</dbReference>